<feature type="compositionally biased region" description="Low complexity" evidence="1">
    <location>
        <begin position="395"/>
        <end position="408"/>
    </location>
</feature>
<dbReference type="OrthoDB" id="19329at2759"/>
<dbReference type="RefSeq" id="XP_028531595.1">
    <property type="nucleotide sequence ID" value="XM_028680061.1"/>
</dbReference>
<dbReference type="PANTHER" id="PTHR13182">
    <property type="entry name" value="ZINC FINGER PROTEIN 622"/>
    <property type="match status" value="1"/>
</dbReference>
<feature type="compositionally biased region" description="Basic and acidic residues" evidence="1">
    <location>
        <begin position="346"/>
        <end position="371"/>
    </location>
</feature>
<dbReference type="Proteomes" id="UP000220158">
    <property type="component" value="Chromosome 3"/>
</dbReference>
<reference evidence="3 4" key="1">
    <citation type="submission" date="2015-04" db="EMBL/GenBank/DDBJ databases">
        <authorList>
            <consortium name="Pathogen Informatics"/>
        </authorList>
    </citation>
    <scope>NUCLEOTIDE SEQUENCE [LARGE SCALE GENOMIC DNA]</scope>
    <source>
        <strain evidence="3 4">SGS1</strain>
    </source>
</reference>
<feature type="domain" description="ZN622/Rei1/Reh1 zinc finger C2H2-type" evidence="2">
    <location>
        <begin position="189"/>
        <end position="283"/>
    </location>
</feature>
<evidence type="ECO:0000313" key="3">
    <source>
        <dbReference type="EMBL" id="CRG98585.1"/>
    </source>
</evidence>
<feature type="compositionally biased region" description="Basic residues" evidence="1">
    <location>
        <begin position="132"/>
        <end position="145"/>
    </location>
</feature>
<dbReference type="GO" id="GO:0030687">
    <property type="term" value="C:preribosome, large subunit precursor"/>
    <property type="evidence" value="ECO:0007669"/>
    <property type="project" value="TreeGrafter"/>
</dbReference>
<dbReference type="VEuPathDB" id="PlasmoDB:PRELSG_0307000"/>
<gene>
    <name evidence="3" type="ORF">PRELSG_0307000</name>
</gene>
<proteinExistence type="predicted"/>
<dbReference type="InterPro" id="IPR041661">
    <property type="entry name" value="ZN622/Rei1/Reh1_Znf-C2H2"/>
</dbReference>
<name>A0A1J1H0Z2_PLARL</name>
<dbReference type="InterPro" id="IPR036236">
    <property type="entry name" value="Znf_C2H2_sf"/>
</dbReference>
<organism evidence="3 4">
    <name type="scientific">Plasmodium relictum</name>
    <dbReference type="NCBI Taxonomy" id="85471"/>
    <lineage>
        <taxon>Eukaryota</taxon>
        <taxon>Sar</taxon>
        <taxon>Alveolata</taxon>
        <taxon>Apicomplexa</taxon>
        <taxon>Aconoidasida</taxon>
        <taxon>Haemosporida</taxon>
        <taxon>Plasmodiidae</taxon>
        <taxon>Plasmodium</taxon>
        <taxon>Plasmodium (Haemamoeba)</taxon>
    </lineage>
</organism>
<feature type="compositionally biased region" description="Basic and acidic residues" evidence="1">
    <location>
        <begin position="119"/>
        <end position="131"/>
    </location>
</feature>
<dbReference type="AlphaFoldDB" id="A0A1J1H0Z2"/>
<dbReference type="EMBL" id="LN835298">
    <property type="protein sequence ID" value="CRG98585.1"/>
    <property type="molecule type" value="Genomic_DNA"/>
</dbReference>
<dbReference type="GeneID" id="39734678"/>
<dbReference type="SUPFAM" id="SSF57667">
    <property type="entry name" value="beta-beta-alpha zinc fingers"/>
    <property type="match status" value="2"/>
</dbReference>
<keyword evidence="4" id="KW-1185">Reference proteome</keyword>
<feature type="compositionally biased region" description="Polar residues" evidence="1">
    <location>
        <begin position="384"/>
        <end position="394"/>
    </location>
</feature>
<dbReference type="InterPro" id="IPR040025">
    <property type="entry name" value="Znf622/Rei1/Reh1"/>
</dbReference>
<evidence type="ECO:0000259" key="2">
    <source>
        <dbReference type="Pfam" id="PF12756"/>
    </source>
</evidence>
<feature type="compositionally biased region" description="Basic and acidic residues" evidence="1">
    <location>
        <begin position="313"/>
        <end position="328"/>
    </location>
</feature>
<dbReference type="KEGG" id="prel:PRELSG_0307000"/>
<dbReference type="PANTHER" id="PTHR13182:SF8">
    <property type="entry name" value="CYTOPLASMIC 60S SUBUNIT BIOGENESIS FACTOR ZNF622"/>
    <property type="match status" value="1"/>
</dbReference>
<evidence type="ECO:0000256" key="1">
    <source>
        <dbReference type="SAM" id="MobiDB-lite"/>
    </source>
</evidence>
<feature type="region of interest" description="Disordered" evidence="1">
    <location>
        <begin position="119"/>
        <end position="147"/>
    </location>
</feature>
<accession>A0A1J1H0Z2</accession>
<feature type="region of interest" description="Disordered" evidence="1">
    <location>
        <begin position="313"/>
        <end position="411"/>
    </location>
</feature>
<protein>
    <submittedName>
        <fullName evidence="3">Zinc finger protein, putative</fullName>
    </submittedName>
</protein>
<dbReference type="OMA" id="NDDHTFF"/>
<dbReference type="GO" id="GO:0042273">
    <property type="term" value="P:ribosomal large subunit biogenesis"/>
    <property type="evidence" value="ECO:0007669"/>
    <property type="project" value="TreeGrafter"/>
</dbReference>
<evidence type="ECO:0000313" key="4">
    <source>
        <dbReference type="Proteomes" id="UP000220158"/>
    </source>
</evidence>
<sequence>MNEEVEKSLNNNKNRKNSYDINIYNIKKEDVIIQENMNINSKSSINIYDNDQVNIYIENSDLNKKVYNCYTCNIQIYNFSFFRYHFKSEWHKYNLKRKLLNLNSVNELTFNEKVKNLKKSQEEKEEKENTNHKKNSNNNKKKKEKKSSIEFYNQKKINNSTSNLHKIKYATKEDILLKKNVKYDNPLVCFFDNRIFNSIEENIKHMNDDHTFFIPDEKYVTDLKKVILTIGKKIYEENMCIYCFKYSKCVKSIQAHMICKSHTKIHEDFFVFIEKYYDFSKTYVDLLNKYIHNKEDKEEILYLLHKKKKKEITSKQHVDEQHINKENNEIDSLEQKKKKNNSKNNDLIKNEVKINNENDKIQSSEFEKKPSEQYIVDNDESDSITHINYKNNDLNSNYDKNTDNNNSNKYRKSISEIDNDASDDFKVKEEDLSKNLNYDTIYEVLEQFGYSKPEVNEYNNLVLPDGSEAINRKIAYIFKQKLPLENRTKCDKIDVLKKKENSLQYRKYKYYIDYIKKYNLNLNLKTNNLNKFYKSDSIFFL</sequence>
<dbReference type="Pfam" id="PF12756">
    <property type="entry name" value="zf-C2H2_2"/>
    <property type="match status" value="1"/>
</dbReference>